<feature type="compositionally biased region" description="Polar residues" evidence="1">
    <location>
        <begin position="111"/>
        <end position="122"/>
    </location>
</feature>
<evidence type="ECO:0000256" key="1">
    <source>
        <dbReference type="SAM" id="MobiDB-lite"/>
    </source>
</evidence>
<feature type="compositionally biased region" description="Basic and acidic residues" evidence="1">
    <location>
        <begin position="526"/>
        <end position="535"/>
    </location>
</feature>
<feature type="compositionally biased region" description="Polar residues" evidence="1">
    <location>
        <begin position="355"/>
        <end position="383"/>
    </location>
</feature>
<feature type="region of interest" description="Disordered" evidence="1">
    <location>
        <begin position="571"/>
        <end position="598"/>
    </location>
</feature>
<keyword evidence="3" id="KW-1185">Reference proteome</keyword>
<feature type="compositionally biased region" description="Low complexity" evidence="1">
    <location>
        <begin position="694"/>
        <end position="717"/>
    </location>
</feature>
<feature type="compositionally biased region" description="Polar residues" evidence="1">
    <location>
        <begin position="412"/>
        <end position="430"/>
    </location>
</feature>
<feature type="compositionally biased region" description="Polar residues" evidence="1">
    <location>
        <begin position="228"/>
        <end position="237"/>
    </location>
</feature>
<feature type="compositionally biased region" description="Polar residues" evidence="1">
    <location>
        <begin position="250"/>
        <end position="267"/>
    </location>
</feature>
<dbReference type="Proteomes" id="UP000559860">
    <property type="component" value="Unassembled WGS sequence"/>
</dbReference>
<dbReference type="AlphaFoldDB" id="A0A7W4IRI1"/>
<evidence type="ECO:0000313" key="2">
    <source>
        <dbReference type="EMBL" id="MBB2167724.1"/>
    </source>
</evidence>
<protein>
    <recommendedName>
        <fullName evidence="4">Flagellar hook-length control protein FliK</fullName>
    </recommendedName>
</protein>
<evidence type="ECO:0008006" key="4">
    <source>
        <dbReference type="Google" id="ProtNLM"/>
    </source>
</evidence>
<feature type="region of interest" description="Disordered" evidence="1">
    <location>
        <begin position="178"/>
        <end position="202"/>
    </location>
</feature>
<feature type="compositionally biased region" description="Low complexity" evidence="1">
    <location>
        <begin position="128"/>
        <end position="151"/>
    </location>
</feature>
<gene>
    <name evidence="2" type="ORF">HLH36_05040</name>
</gene>
<feature type="compositionally biased region" description="Low complexity" evidence="1">
    <location>
        <begin position="451"/>
        <end position="465"/>
    </location>
</feature>
<feature type="compositionally biased region" description="Low complexity" evidence="1">
    <location>
        <begin position="16"/>
        <end position="25"/>
    </location>
</feature>
<dbReference type="RefSeq" id="WP_182985328.1">
    <property type="nucleotide sequence ID" value="NZ_JABEQD010000002.1"/>
</dbReference>
<name>A0A7W4IRI1_9PROT</name>
<feature type="compositionally biased region" description="Basic and acidic residues" evidence="1">
    <location>
        <begin position="56"/>
        <end position="80"/>
    </location>
</feature>
<feature type="compositionally biased region" description="Polar residues" evidence="1">
    <location>
        <begin position="190"/>
        <end position="202"/>
    </location>
</feature>
<comment type="caution">
    <text evidence="2">The sequence shown here is derived from an EMBL/GenBank/DDBJ whole genome shotgun (WGS) entry which is preliminary data.</text>
</comment>
<proteinExistence type="predicted"/>
<feature type="region of interest" description="Disordered" evidence="1">
    <location>
        <begin position="405"/>
        <end position="536"/>
    </location>
</feature>
<accession>A0A7W4IRI1</accession>
<reference evidence="2 3" key="1">
    <citation type="submission" date="2020-04" db="EMBL/GenBank/DDBJ databases">
        <title>Description of novel Gluconacetobacter.</title>
        <authorList>
            <person name="Sombolestani A."/>
        </authorList>
    </citation>
    <scope>NUCLEOTIDE SEQUENCE [LARGE SCALE GENOMIC DNA]</scope>
    <source>
        <strain evidence="2 3">LMG 27801</strain>
    </source>
</reference>
<feature type="region of interest" description="Disordered" evidence="1">
    <location>
        <begin position="223"/>
        <end position="383"/>
    </location>
</feature>
<feature type="compositionally biased region" description="Polar residues" evidence="1">
    <location>
        <begin position="282"/>
        <end position="330"/>
    </location>
</feature>
<organism evidence="2 3">
    <name type="scientific">Gluconacetobacter aggeris</name>
    <dbReference type="NCBI Taxonomy" id="1286186"/>
    <lineage>
        <taxon>Bacteria</taxon>
        <taxon>Pseudomonadati</taxon>
        <taxon>Pseudomonadota</taxon>
        <taxon>Alphaproteobacteria</taxon>
        <taxon>Acetobacterales</taxon>
        <taxon>Acetobacteraceae</taxon>
        <taxon>Gluconacetobacter</taxon>
    </lineage>
</organism>
<feature type="compositionally biased region" description="Polar residues" evidence="1">
    <location>
        <begin position="677"/>
        <end position="689"/>
    </location>
</feature>
<evidence type="ECO:0000313" key="3">
    <source>
        <dbReference type="Proteomes" id="UP000559860"/>
    </source>
</evidence>
<dbReference type="EMBL" id="JABEQD010000002">
    <property type="protein sequence ID" value="MBB2167724.1"/>
    <property type="molecule type" value="Genomic_DNA"/>
</dbReference>
<sequence length="757" mass="75080">MSITMSKVSAKTDQALSSSSSSSLLPVFPGTAISGTAAAQSHAIRRPPNRQGSFDAHLKTAHDEQANGSRSDRADVHDAAAHASQTASKDPTDSPARHSAPQNTAPPPATDTVSAPTVQTVDATIDPSASSRAKRAASGSDTSTSDATTQADLTTQSQLTDILSQVLGIQQGLPSLASQGQDGAVGPADTSATANPASVPSTTAETALQQAPTASAVLQADIVAPGGPTTTDQSPFATTLTQLPGGQQTMAGQDTPTATQTPGSTQLLAGAGSQPAAGTISARGQNTPMPPSGQTSDSQHVQVSISSQPGPATDQNNSVISVQTPGSTQILAGAGSQPAAGTISARGQNAPMPPSGQTSDSQHVQVSISSQPGPATDQNNSVISVQTPGSTQILASTVTLSPAGGTGGVSQAGDTGTVPTTAAAQSSFPTTAKAAKDESHASQDAPSVPQAAATAMTASAASTSAPPLRQTAAANQTDQRRASPPAPVLSTDKPASPTSGLAPLPDATGDSLAQSGAHGSMMGHSDSADGNRERTSSQIDLQMATGLNLAPGISPSSSFAATLNDAASATRAEQAQKTADVSHGTDGQTVSPSIMAQSADGSTSLSMTILTDDSTPVHVRVDGTDGLTTGVVLQSEDLGTARHLADNKHELVAALTAAGVDVSNLKIDVVAASSSNHDFQNQGQNQNADGTGYNGNFSGNMSGSSSGQNGQQTYGGSTWRADGVIPAPATGDAETQDGSHSRRSSGPYAGSGINITA</sequence>
<feature type="region of interest" description="Disordered" evidence="1">
    <location>
        <begin position="1"/>
        <end position="151"/>
    </location>
</feature>
<feature type="region of interest" description="Disordered" evidence="1">
    <location>
        <begin position="677"/>
        <end position="757"/>
    </location>
</feature>
<feature type="compositionally biased region" description="Low complexity" evidence="1">
    <location>
        <begin position="238"/>
        <end position="249"/>
    </location>
</feature>
<feature type="compositionally biased region" description="Polar residues" evidence="1">
    <location>
        <begin position="1"/>
        <end position="15"/>
    </location>
</feature>